<keyword evidence="8 10" id="KW-0472">Membrane</keyword>
<comment type="subcellular location">
    <subcellularLocation>
        <location evidence="1">Cell membrane</location>
        <topology evidence="1">Multi-pass membrane protein</topology>
    </subcellularLocation>
</comment>
<evidence type="ECO:0000313" key="14">
    <source>
        <dbReference type="EMBL" id="SHI21124.1"/>
    </source>
</evidence>
<feature type="region of interest" description="Disordered" evidence="9">
    <location>
        <begin position="704"/>
        <end position="740"/>
    </location>
</feature>
<dbReference type="CDD" id="cd18567">
    <property type="entry name" value="ABC_6TM_CvaB_RaxB_like"/>
    <property type="match status" value="1"/>
</dbReference>
<dbReference type="Gene3D" id="1.20.1560.10">
    <property type="entry name" value="ABC transporter type 1, transmembrane domain"/>
    <property type="match status" value="1"/>
</dbReference>
<proteinExistence type="predicted"/>
<dbReference type="Gene3D" id="3.40.50.300">
    <property type="entry name" value="P-loop containing nucleotide triphosphate hydrolases"/>
    <property type="match status" value="1"/>
</dbReference>
<dbReference type="PROSITE" id="PS50929">
    <property type="entry name" value="ABC_TM1F"/>
    <property type="match status" value="1"/>
</dbReference>
<dbReference type="SUPFAM" id="SSF90123">
    <property type="entry name" value="ABC transporter transmembrane region"/>
    <property type="match status" value="1"/>
</dbReference>
<dbReference type="STRING" id="299255.SAMN02745129_0085"/>
<dbReference type="GO" id="GO:0005886">
    <property type="term" value="C:plasma membrane"/>
    <property type="evidence" value="ECO:0007669"/>
    <property type="project" value="UniProtKB-SubCell"/>
</dbReference>
<dbReference type="Pfam" id="PF03412">
    <property type="entry name" value="Peptidase_C39"/>
    <property type="match status" value="1"/>
</dbReference>
<dbReference type="Gene3D" id="3.90.70.10">
    <property type="entry name" value="Cysteine proteinases"/>
    <property type="match status" value="1"/>
</dbReference>
<dbReference type="GO" id="GO:0016887">
    <property type="term" value="F:ATP hydrolysis activity"/>
    <property type="evidence" value="ECO:0007669"/>
    <property type="project" value="InterPro"/>
</dbReference>
<evidence type="ECO:0000256" key="2">
    <source>
        <dbReference type="ARBA" id="ARBA00022448"/>
    </source>
</evidence>
<reference evidence="14 15" key="1">
    <citation type="submission" date="2016-11" db="EMBL/GenBank/DDBJ databases">
        <authorList>
            <person name="Jaros S."/>
            <person name="Januszkiewicz K."/>
            <person name="Wedrychowicz H."/>
        </authorList>
    </citation>
    <scope>NUCLEOTIDE SEQUENCE [LARGE SCALE GENOMIC DNA]</scope>
    <source>
        <strain evidence="14 15">DSM 16917</strain>
    </source>
</reference>
<evidence type="ECO:0000256" key="10">
    <source>
        <dbReference type="SAM" id="Phobius"/>
    </source>
</evidence>
<feature type="transmembrane region" description="Helical" evidence="10">
    <location>
        <begin position="167"/>
        <end position="193"/>
    </location>
</feature>
<dbReference type="SMART" id="SM00382">
    <property type="entry name" value="AAA"/>
    <property type="match status" value="1"/>
</dbReference>
<dbReference type="InterPro" id="IPR017871">
    <property type="entry name" value="ABC_transporter-like_CS"/>
</dbReference>
<dbReference type="Pfam" id="PF00664">
    <property type="entry name" value="ABC_membrane"/>
    <property type="match status" value="1"/>
</dbReference>
<feature type="transmembrane region" description="Helical" evidence="10">
    <location>
        <begin position="304"/>
        <end position="331"/>
    </location>
</feature>
<sequence length="740" mass="81765">MTMQTDMTPCPTQLLTFSGTRQVPLILQAEMAECGLASLAMVASYHGHKLDLAALRQRFPTLLKGMNLHQMIQLADGLGLNCRALKCPLPEIGKLQLPCVLHWDMNHFVVLTGVRRDRVYINDPACGKRILKLPEFAQHFTGVALELRPGEGFVKQDKRQPLQLRQLWGQLTGLLPALGSLLILSLLLQLAALAAPYYMQWVVDEVLLSQDRALLSVLAIGFALLVLFKAATGALRGWLVLRLSSLFNLQLGANLLRHLLRLPMTYFETRHVGDLVSRFGALNQVRERLTTGIVEAMVDGLMSLAVLVMMALYSIKLTLVVLAFIGLYTLLRLVLIRQLQRATEESIQASAKEQTHFIESLRAIQTIKLQTREAQRHGIWLNRYAEVINADIRLGKLRIGFDTLNQTLFGLENVLVVFLAAGAVMAGQLTVGMVLAFMAYKGQLSDHIAKLIEQMIQFRMLRLYLDRIADIALHPQEAHREGCVPLDQVKGELRLEGVHFRYGPDQPEILQGVDLTIRAGESVAITGPSGCGKTTLMKIMLGLLTPTQGRITLDGKEITQIGLLAYRQQIGAIMQEDQLLSGTVADNITGFDPNPDRRRLERCASQAAISDEIQQLPMGFLSLVGDMGSQFSGGQKQRLLLARALYQQPAVLFLDEATSHLDHDNEAKISEQIAALNITRVMVAHRQETLSTAQRCVTLSQGRLLETEGSPVTKNSEPDSESPAGPIHPQDTVQVVGAGQ</sequence>
<dbReference type="PROSITE" id="PS50990">
    <property type="entry name" value="PEPTIDASE_C39"/>
    <property type="match status" value="1"/>
</dbReference>
<organism evidence="14 15">
    <name type="scientific">Ferrimonas marina</name>
    <dbReference type="NCBI Taxonomy" id="299255"/>
    <lineage>
        <taxon>Bacteria</taxon>
        <taxon>Pseudomonadati</taxon>
        <taxon>Pseudomonadota</taxon>
        <taxon>Gammaproteobacteria</taxon>
        <taxon>Alteromonadales</taxon>
        <taxon>Ferrimonadaceae</taxon>
        <taxon>Ferrimonas</taxon>
    </lineage>
</organism>
<protein>
    <submittedName>
        <fullName evidence="14">Colicin V processing peptidase. Cysteine peptidase. MEROPS family C39</fullName>
    </submittedName>
</protein>
<evidence type="ECO:0000259" key="11">
    <source>
        <dbReference type="PROSITE" id="PS50893"/>
    </source>
</evidence>
<dbReference type="Proteomes" id="UP000184268">
    <property type="component" value="Unassembled WGS sequence"/>
</dbReference>
<dbReference type="InterPro" id="IPR036640">
    <property type="entry name" value="ABC1_TM_sf"/>
</dbReference>
<dbReference type="CDD" id="cd02419">
    <property type="entry name" value="Peptidase_C39C"/>
    <property type="match status" value="1"/>
</dbReference>
<evidence type="ECO:0000259" key="13">
    <source>
        <dbReference type="PROSITE" id="PS50990"/>
    </source>
</evidence>
<dbReference type="RefSeq" id="WP_073326135.1">
    <property type="nucleotide sequence ID" value="NZ_FQXG01000010.1"/>
</dbReference>
<dbReference type="InterPro" id="IPR011527">
    <property type="entry name" value="ABC1_TM_dom"/>
</dbReference>
<feature type="domain" description="ABC transporter" evidence="11">
    <location>
        <begin position="493"/>
        <end position="727"/>
    </location>
</feature>
<feature type="transmembrane region" description="Helical" evidence="10">
    <location>
        <begin position="414"/>
        <end position="440"/>
    </location>
</feature>
<keyword evidence="4 10" id="KW-0812">Transmembrane</keyword>
<dbReference type="EMBL" id="FQXG01000010">
    <property type="protein sequence ID" value="SHI21124.1"/>
    <property type="molecule type" value="Genomic_DNA"/>
</dbReference>
<dbReference type="InterPro" id="IPR027417">
    <property type="entry name" value="P-loop_NTPase"/>
</dbReference>
<dbReference type="InterPro" id="IPR005074">
    <property type="entry name" value="Peptidase_C39"/>
</dbReference>
<evidence type="ECO:0000256" key="3">
    <source>
        <dbReference type="ARBA" id="ARBA00022475"/>
    </source>
</evidence>
<feature type="domain" description="Peptidase C39" evidence="13">
    <location>
        <begin position="28"/>
        <end position="147"/>
    </location>
</feature>
<gene>
    <name evidence="14" type="ORF">SAMN02745129_0085</name>
</gene>
<keyword evidence="5" id="KW-0547">Nucleotide-binding</keyword>
<evidence type="ECO:0000313" key="15">
    <source>
        <dbReference type="Proteomes" id="UP000184268"/>
    </source>
</evidence>
<dbReference type="GO" id="GO:0034040">
    <property type="term" value="F:ATPase-coupled lipid transmembrane transporter activity"/>
    <property type="evidence" value="ECO:0007669"/>
    <property type="project" value="TreeGrafter"/>
</dbReference>
<keyword evidence="6" id="KW-0067">ATP-binding</keyword>
<evidence type="ECO:0000256" key="1">
    <source>
        <dbReference type="ARBA" id="ARBA00004651"/>
    </source>
</evidence>
<keyword evidence="2" id="KW-0813">Transport</keyword>
<keyword evidence="7 10" id="KW-1133">Transmembrane helix</keyword>
<dbReference type="Pfam" id="PF00005">
    <property type="entry name" value="ABC_tran"/>
    <property type="match status" value="1"/>
</dbReference>
<evidence type="ECO:0000256" key="9">
    <source>
        <dbReference type="SAM" id="MobiDB-lite"/>
    </source>
</evidence>
<accession>A0A1M5ZA66</accession>
<evidence type="ECO:0000256" key="5">
    <source>
        <dbReference type="ARBA" id="ARBA00022741"/>
    </source>
</evidence>
<name>A0A1M5ZA66_9GAMM</name>
<dbReference type="GO" id="GO:0008234">
    <property type="term" value="F:cysteine-type peptidase activity"/>
    <property type="evidence" value="ECO:0007669"/>
    <property type="project" value="InterPro"/>
</dbReference>
<dbReference type="GO" id="GO:0005524">
    <property type="term" value="F:ATP binding"/>
    <property type="evidence" value="ECO:0007669"/>
    <property type="project" value="UniProtKB-KW"/>
</dbReference>
<dbReference type="PROSITE" id="PS50893">
    <property type="entry name" value="ABC_TRANSPORTER_2"/>
    <property type="match status" value="1"/>
</dbReference>
<evidence type="ECO:0000259" key="12">
    <source>
        <dbReference type="PROSITE" id="PS50929"/>
    </source>
</evidence>
<dbReference type="PANTHER" id="PTHR24221:SF606">
    <property type="entry name" value="COLICIN V SECRETION-PROCESSING ATP-BINDING PROTEIN"/>
    <property type="match status" value="1"/>
</dbReference>
<keyword evidence="15" id="KW-1185">Reference proteome</keyword>
<feature type="transmembrane region" description="Helical" evidence="10">
    <location>
        <begin position="213"/>
        <end position="232"/>
    </location>
</feature>
<dbReference type="InterPro" id="IPR033838">
    <property type="entry name" value="CvaB_peptidase"/>
</dbReference>
<dbReference type="GO" id="GO:0006508">
    <property type="term" value="P:proteolysis"/>
    <property type="evidence" value="ECO:0007669"/>
    <property type="project" value="InterPro"/>
</dbReference>
<dbReference type="PANTHER" id="PTHR24221">
    <property type="entry name" value="ATP-BINDING CASSETTE SUB-FAMILY B"/>
    <property type="match status" value="1"/>
</dbReference>
<evidence type="ECO:0000256" key="4">
    <source>
        <dbReference type="ARBA" id="ARBA00022692"/>
    </source>
</evidence>
<dbReference type="InterPro" id="IPR039421">
    <property type="entry name" value="Type_1_exporter"/>
</dbReference>
<feature type="domain" description="ABC transmembrane type-1" evidence="12">
    <location>
        <begin position="181"/>
        <end position="460"/>
    </location>
</feature>
<dbReference type="AlphaFoldDB" id="A0A1M5ZA66"/>
<dbReference type="InterPro" id="IPR003439">
    <property type="entry name" value="ABC_transporter-like_ATP-bd"/>
</dbReference>
<evidence type="ECO:0000256" key="8">
    <source>
        <dbReference type="ARBA" id="ARBA00023136"/>
    </source>
</evidence>
<evidence type="ECO:0000256" key="6">
    <source>
        <dbReference type="ARBA" id="ARBA00022840"/>
    </source>
</evidence>
<keyword evidence="3" id="KW-1003">Cell membrane</keyword>
<dbReference type="PROSITE" id="PS00211">
    <property type="entry name" value="ABC_TRANSPORTER_1"/>
    <property type="match status" value="1"/>
</dbReference>
<dbReference type="GO" id="GO:0140359">
    <property type="term" value="F:ABC-type transporter activity"/>
    <property type="evidence" value="ECO:0007669"/>
    <property type="project" value="InterPro"/>
</dbReference>
<evidence type="ECO:0000256" key="7">
    <source>
        <dbReference type="ARBA" id="ARBA00022989"/>
    </source>
</evidence>
<dbReference type="InterPro" id="IPR003593">
    <property type="entry name" value="AAA+_ATPase"/>
</dbReference>
<dbReference type="SUPFAM" id="SSF52540">
    <property type="entry name" value="P-loop containing nucleoside triphosphate hydrolases"/>
    <property type="match status" value="1"/>
</dbReference>
<dbReference type="FunFam" id="3.40.50.300:FF:000299">
    <property type="entry name" value="ABC transporter ATP-binding protein/permease"/>
    <property type="match status" value="1"/>
</dbReference>